<accession>A0A3M7Q0W5</accession>
<evidence type="ECO:0000313" key="2">
    <source>
        <dbReference type="Proteomes" id="UP000276133"/>
    </source>
</evidence>
<dbReference type="AlphaFoldDB" id="A0A3M7Q0W5"/>
<sequence>MTFKVFKPKPTTSQANVQFVFVVFHAVNASKSLFLWINLIIIPNVHFFFTKKDLLTRNLPLITRQIFWQQTRNRNMEL</sequence>
<proteinExistence type="predicted"/>
<dbReference type="EMBL" id="REGN01007976">
    <property type="protein sequence ID" value="RNA04759.1"/>
    <property type="molecule type" value="Genomic_DNA"/>
</dbReference>
<name>A0A3M7Q0W5_BRAPC</name>
<organism evidence="1 2">
    <name type="scientific">Brachionus plicatilis</name>
    <name type="common">Marine rotifer</name>
    <name type="synonym">Brachionus muelleri</name>
    <dbReference type="NCBI Taxonomy" id="10195"/>
    <lineage>
        <taxon>Eukaryota</taxon>
        <taxon>Metazoa</taxon>
        <taxon>Spiralia</taxon>
        <taxon>Gnathifera</taxon>
        <taxon>Rotifera</taxon>
        <taxon>Eurotatoria</taxon>
        <taxon>Monogononta</taxon>
        <taxon>Pseudotrocha</taxon>
        <taxon>Ploima</taxon>
        <taxon>Brachionidae</taxon>
        <taxon>Brachionus</taxon>
    </lineage>
</organism>
<keyword evidence="2" id="KW-1185">Reference proteome</keyword>
<reference evidence="1 2" key="1">
    <citation type="journal article" date="2018" name="Sci. Rep.">
        <title>Genomic signatures of local adaptation to the degree of environmental predictability in rotifers.</title>
        <authorList>
            <person name="Franch-Gras L."/>
            <person name="Hahn C."/>
            <person name="Garcia-Roger E.M."/>
            <person name="Carmona M.J."/>
            <person name="Serra M."/>
            <person name="Gomez A."/>
        </authorList>
    </citation>
    <scope>NUCLEOTIDE SEQUENCE [LARGE SCALE GENOMIC DNA]</scope>
    <source>
        <strain evidence="1">HYR1</strain>
    </source>
</reference>
<dbReference type="Proteomes" id="UP000276133">
    <property type="component" value="Unassembled WGS sequence"/>
</dbReference>
<gene>
    <name evidence="1" type="ORF">BpHYR1_038128</name>
</gene>
<comment type="caution">
    <text evidence="1">The sequence shown here is derived from an EMBL/GenBank/DDBJ whole genome shotgun (WGS) entry which is preliminary data.</text>
</comment>
<evidence type="ECO:0000313" key="1">
    <source>
        <dbReference type="EMBL" id="RNA04759.1"/>
    </source>
</evidence>
<protein>
    <submittedName>
        <fullName evidence="1">Uncharacterized protein</fullName>
    </submittedName>
</protein>